<accession>A0AA39VFZ1</accession>
<proteinExistence type="predicted"/>
<dbReference type="Proteomes" id="UP001168877">
    <property type="component" value="Unassembled WGS sequence"/>
</dbReference>
<keyword evidence="3" id="KW-1185">Reference proteome</keyword>
<evidence type="ECO:0000256" key="1">
    <source>
        <dbReference type="SAM" id="MobiDB-lite"/>
    </source>
</evidence>
<reference evidence="2" key="2">
    <citation type="submission" date="2023-06" db="EMBL/GenBank/DDBJ databases">
        <authorList>
            <person name="Swenson N.G."/>
            <person name="Wegrzyn J.L."/>
            <person name="Mcevoy S.L."/>
        </authorList>
    </citation>
    <scope>NUCLEOTIDE SEQUENCE</scope>
    <source>
        <strain evidence="2">NS2018</strain>
        <tissue evidence="2">Leaf</tissue>
    </source>
</reference>
<dbReference type="AlphaFoldDB" id="A0AA39VFZ1"/>
<dbReference type="EMBL" id="JAUESC010000385">
    <property type="protein sequence ID" value="KAK0578591.1"/>
    <property type="molecule type" value="Genomic_DNA"/>
</dbReference>
<feature type="region of interest" description="Disordered" evidence="1">
    <location>
        <begin position="1"/>
        <end position="22"/>
    </location>
</feature>
<comment type="caution">
    <text evidence="2">The sequence shown here is derived from an EMBL/GenBank/DDBJ whole genome shotgun (WGS) entry which is preliminary data.</text>
</comment>
<evidence type="ECO:0000313" key="2">
    <source>
        <dbReference type="EMBL" id="KAK0578591.1"/>
    </source>
</evidence>
<gene>
    <name evidence="2" type="ORF">LWI29_012937</name>
</gene>
<sequence>MKSDMNRVQSDPFHSKSGSNKIRSDERIYQGYCYVGSGPVKSDYYSDYDLAHQSVNETNLLASTRLICSSSTCSICFNETKFLNHKETHLREEIIEEKDDEEASWITSSQVWITSFQ</sequence>
<reference evidence="2" key="1">
    <citation type="journal article" date="2022" name="Plant J.">
        <title>Strategies of tolerance reflected in two North American maple genomes.</title>
        <authorList>
            <person name="McEvoy S.L."/>
            <person name="Sezen U.U."/>
            <person name="Trouern-Trend A."/>
            <person name="McMahon S.M."/>
            <person name="Schaberg P.G."/>
            <person name="Yang J."/>
            <person name="Wegrzyn J.L."/>
            <person name="Swenson N.G."/>
        </authorList>
    </citation>
    <scope>NUCLEOTIDE SEQUENCE</scope>
    <source>
        <strain evidence="2">NS2018</strain>
    </source>
</reference>
<evidence type="ECO:0000313" key="3">
    <source>
        <dbReference type="Proteomes" id="UP001168877"/>
    </source>
</evidence>
<name>A0AA39VFZ1_ACESA</name>
<protein>
    <submittedName>
        <fullName evidence="2">Uncharacterized protein</fullName>
    </submittedName>
</protein>
<organism evidence="2 3">
    <name type="scientific">Acer saccharum</name>
    <name type="common">Sugar maple</name>
    <dbReference type="NCBI Taxonomy" id="4024"/>
    <lineage>
        <taxon>Eukaryota</taxon>
        <taxon>Viridiplantae</taxon>
        <taxon>Streptophyta</taxon>
        <taxon>Embryophyta</taxon>
        <taxon>Tracheophyta</taxon>
        <taxon>Spermatophyta</taxon>
        <taxon>Magnoliopsida</taxon>
        <taxon>eudicotyledons</taxon>
        <taxon>Gunneridae</taxon>
        <taxon>Pentapetalae</taxon>
        <taxon>rosids</taxon>
        <taxon>malvids</taxon>
        <taxon>Sapindales</taxon>
        <taxon>Sapindaceae</taxon>
        <taxon>Hippocastanoideae</taxon>
        <taxon>Acereae</taxon>
        <taxon>Acer</taxon>
    </lineage>
</organism>